<evidence type="ECO:0000256" key="10">
    <source>
        <dbReference type="ARBA" id="ARBA00023004"/>
    </source>
</evidence>
<keyword evidence="16" id="KW-1185">Reference proteome</keyword>
<dbReference type="InterPro" id="IPR002401">
    <property type="entry name" value="Cyt_P450_E_grp-I"/>
</dbReference>
<keyword evidence="9 13" id="KW-0560">Oxidoreductase</keyword>
<organism evidence="15 16">
    <name type="scientific">Rhodofomes roseus</name>
    <dbReference type="NCBI Taxonomy" id="34475"/>
    <lineage>
        <taxon>Eukaryota</taxon>
        <taxon>Fungi</taxon>
        <taxon>Dikarya</taxon>
        <taxon>Basidiomycota</taxon>
        <taxon>Agaricomycotina</taxon>
        <taxon>Agaricomycetes</taxon>
        <taxon>Polyporales</taxon>
        <taxon>Rhodofomes</taxon>
    </lineage>
</organism>
<feature type="chain" id="PRO_5045749807" evidence="14">
    <location>
        <begin position="20"/>
        <end position="484"/>
    </location>
</feature>
<dbReference type="SUPFAM" id="SSF48264">
    <property type="entry name" value="Cytochrome P450"/>
    <property type="match status" value="1"/>
</dbReference>
<dbReference type="InterPro" id="IPR017972">
    <property type="entry name" value="Cyt_P450_CS"/>
</dbReference>
<evidence type="ECO:0000256" key="1">
    <source>
        <dbReference type="ARBA" id="ARBA00001971"/>
    </source>
</evidence>
<protein>
    <submittedName>
        <fullName evidence="15">Cytochrome P450</fullName>
    </submittedName>
</protein>
<gene>
    <name evidence="15" type="ORF">C8Q71DRAFT_794813</name>
</gene>
<keyword evidence="10 13" id="KW-0408">Iron</keyword>
<keyword evidence="12" id="KW-0472">Membrane</keyword>
<keyword evidence="7 13" id="KW-0479">Metal-binding</keyword>
<reference evidence="15 16" key="1">
    <citation type="journal article" date="2021" name="Environ. Microbiol.">
        <title>Gene family expansions and transcriptome signatures uncover fungal adaptations to wood decay.</title>
        <authorList>
            <person name="Hage H."/>
            <person name="Miyauchi S."/>
            <person name="Viragh M."/>
            <person name="Drula E."/>
            <person name="Min B."/>
            <person name="Chaduli D."/>
            <person name="Navarro D."/>
            <person name="Favel A."/>
            <person name="Norest M."/>
            <person name="Lesage-Meessen L."/>
            <person name="Balint B."/>
            <person name="Merenyi Z."/>
            <person name="de Eugenio L."/>
            <person name="Morin E."/>
            <person name="Martinez A.T."/>
            <person name="Baldrian P."/>
            <person name="Stursova M."/>
            <person name="Martinez M.J."/>
            <person name="Novotny C."/>
            <person name="Magnuson J.K."/>
            <person name="Spatafora J.W."/>
            <person name="Maurice S."/>
            <person name="Pangilinan J."/>
            <person name="Andreopoulos W."/>
            <person name="LaButti K."/>
            <person name="Hundley H."/>
            <person name="Na H."/>
            <person name="Kuo A."/>
            <person name="Barry K."/>
            <person name="Lipzen A."/>
            <person name="Henrissat B."/>
            <person name="Riley R."/>
            <person name="Ahrendt S."/>
            <person name="Nagy L.G."/>
            <person name="Grigoriev I.V."/>
            <person name="Martin F."/>
            <person name="Rosso M.N."/>
        </authorList>
    </citation>
    <scope>NUCLEOTIDE SEQUENCE [LARGE SCALE GENOMIC DNA]</scope>
    <source>
        <strain evidence="15 16">CIRM-BRFM 1785</strain>
    </source>
</reference>
<sequence>MLLTLLLCVFVFFTVHYLSRRNARGPLPPGPPGLPLLGNALQVPLEHPWLTFTRWAQQYGDVMHVNVMGRSFVILSSLKAIDDLLEKRGAIYSDRPITPMAGELAGFGQYIPMLPYGPRHREGRKLILGAVNPRNLPYLQEVQEEMITLFIARLAEDPSNFALHIRFLIGSTVVRITHGVTVDQYDDPIIEAMENVMDTFTKLSAPGAYLVDSFSSLMHIPDWLPGAGFKKVAKAAQAETLRIEDKLCNIVKEQVACGTAPPSFIGDLLQNHPDSTPEEEEVYKKIGLISYTVSAIESFLILIAQNPDIQRKVQAEIDVVTGRTRPPTASDRSDLPYLDAVLKEVLRHMPAGPLSLPHKVRQDDHYAGYLIPAGATVLPNTWAIMRDPTLYPNPEVVDPERYLHNSDKNINPDPRSFAFGYGRRVCPGQTLAERTLYLTAANILASFDVSDAVSLDGSKPKWGGRIISKPLPFNCTIKPRTKAL</sequence>
<dbReference type="InterPro" id="IPR036396">
    <property type="entry name" value="Cyt_P450_sf"/>
</dbReference>
<evidence type="ECO:0000256" key="5">
    <source>
        <dbReference type="ARBA" id="ARBA00022617"/>
    </source>
</evidence>
<dbReference type="InterPro" id="IPR001128">
    <property type="entry name" value="Cyt_P450"/>
</dbReference>
<evidence type="ECO:0000256" key="9">
    <source>
        <dbReference type="ARBA" id="ARBA00023002"/>
    </source>
</evidence>
<evidence type="ECO:0000313" key="16">
    <source>
        <dbReference type="Proteomes" id="UP000814176"/>
    </source>
</evidence>
<evidence type="ECO:0000313" key="15">
    <source>
        <dbReference type="EMBL" id="KAH9840698.1"/>
    </source>
</evidence>
<dbReference type="Gene3D" id="1.10.630.10">
    <property type="entry name" value="Cytochrome P450"/>
    <property type="match status" value="1"/>
</dbReference>
<evidence type="ECO:0000256" key="3">
    <source>
        <dbReference type="ARBA" id="ARBA00005179"/>
    </source>
</evidence>
<feature type="signal peptide" evidence="14">
    <location>
        <begin position="1"/>
        <end position="19"/>
    </location>
</feature>
<keyword evidence="6" id="KW-0812">Transmembrane</keyword>
<keyword evidence="5 13" id="KW-0349">Heme</keyword>
<dbReference type="RefSeq" id="XP_047782164.1">
    <property type="nucleotide sequence ID" value="XM_047925567.1"/>
</dbReference>
<evidence type="ECO:0000256" key="8">
    <source>
        <dbReference type="ARBA" id="ARBA00022989"/>
    </source>
</evidence>
<evidence type="ECO:0000256" key="11">
    <source>
        <dbReference type="ARBA" id="ARBA00023033"/>
    </source>
</evidence>
<comment type="cofactor">
    <cofactor evidence="1">
        <name>heme</name>
        <dbReference type="ChEBI" id="CHEBI:30413"/>
    </cofactor>
</comment>
<evidence type="ECO:0000256" key="4">
    <source>
        <dbReference type="ARBA" id="ARBA00010617"/>
    </source>
</evidence>
<dbReference type="Proteomes" id="UP000814176">
    <property type="component" value="Unassembled WGS sequence"/>
</dbReference>
<comment type="caution">
    <text evidence="15">The sequence shown here is derived from an EMBL/GenBank/DDBJ whole genome shotgun (WGS) entry which is preliminary data.</text>
</comment>
<dbReference type="PROSITE" id="PS00086">
    <property type="entry name" value="CYTOCHROME_P450"/>
    <property type="match status" value="1"/>
</dbReference>
<dbReference type="PANTHER" id="PTHR46300">
    <property type="entry name" value="P450, PUTATIVE (EUROFUNG)-RELATED-RELATED"/>
    <property type="match status" value="1"/>
</dbReference>
<evidence type="ECO:0000256" key="13">
    <source>
        <dbReference type="RuleBase" id="RU000461"/>
    </source>
</evidence>
<name>A0ABQ8KQ04_9APHY</name>
<evidence type="ECO:0000256" key="12">
    <source>
        <dbReference type="ARBA" id="ARBA00023136"/>
    </source>
</evidence>
<evidence type="ECO:0000256" key="14">
    <source>
        <dbReference type="SAM" id="SignalP"/>
    </source>
</evidence>
<evidence type="ECO:0000256" key="2">
    <source>
        <dbReference type="ARBA" id="ARBA00004167"/>
    </source>
</evidence>
<accession>A0ABQ8KQ04</accession>
<keyword evidence="14" id="KW-0732">Signal</keyword>
<dbReference type="PRINTS" id="PR00385">
    <property type="entry name" value="P450"/>
</dbReference>
<comment type="similarity">
    <text evidence="4 13">Belongs to the cytochrome P450 family.</text>
</comment>
<dbReference type="CDD" id="cd11065">
    <property type="entry name" value="CYP64-like"/>
    <property type="match status" value="1"/>
</dbReference>
<keyword evidence="11 13" id="KW-0503">Monooxygenase</keyword>
<evidence type="ECO:0000256" key="6">
    <source>
        <dbReference type="ARBA" id="ARBA00022692"/>
    </source>
</evidence>
<evidence type="ECO:0000256" key="7">
    <source>
        <dbReference type="ARBA" id="ARBA00022723"/>
    </source>
</evidence>
<keyword evidence="8" id="KW-1133">Transmembrane helix</keyword>
<dbReference type="PANTHER" id="PTHR46300:SF7">
    <property type="entry name" value="P450, PUTATIVE (EUROFUNG)-RELATED"/>
    <property type="match status" value="1"/>
</dbReference>
<comment type="pathway">
    <text evidence="3">Secondary metabolite biosynthesis.</text>
</comment>
<dbReference type="GeneID" id="72006299"/>
<comment type="subcellular location">
    <subcellularLocation>
        <location evidence="2">Membrane</location>
        <topology evidence="2">Single-pass membrane protein</topology>
    </subcellularLocation>
</comment>
<dbReference type="Pfam" id="PF00067">
    <property type="entry name" value="p450"/>
    <property type="match status" value="1"/>
</dbReference>
<dbReference type="EMBL" id="JADCUA010000004">
    <property type="protein sequence ID" value="KAH9840698.1"/>
    <property type="molecule type" value="Genomic_DNA"/>
</dbReference>
<dbReference type="InterPro" id="IPR050364">
    <property type="entry name" value="Cytochrome_P450_fung"/>
</dbReference>
<proteinExistence type="inferred from homology"/>
<dbReference type="PRINTS" id="PR00463">
    <property type="entry name" value="EP450I"/>
</dbReference>